<keyword evidence="5" id="KW-0255">Endonuclease</keyword>
<dbReference type="SUPFAM" id="SSF53098">
    <property type="entry name" value="Ribonuclease H-like"/>
    <property type="match status" value="1"/>
</dbReference>
<evidence type="ECO:0000256" key="3">
    <source>
        <dbReference type="ARBA" id="ARBA00022695"/>
    </source>
</evidence>
<dbReference type="Pfam" id="PF00665">
    <property type="entry name" value="rve"/>
    <property type="match status" value="1"/>
</dbReference>
<dbReference type="Pfam" id="PF17921">
    <property type="entry name" value="Integrase_H2C2"/>
    <property type="match status" value="1"/>
</dbReference>
<keyword evidence="6" id="KW-0378">Hydrolase</keyword>
<dbReference type="Pfam" id="PF17917">
    <property type="entry name" value="RT_RNaseH"/>
    <property type="match status" value="1"/>
</dbReference>
<dbReference type="GO" id="GO:0003964">
    <property type="term" value="F:RNA-directed DNA polymerase activity"/>
    <property type="evidence" value="ECO:0007669"/>
    <property type="project" value="UniProtKB-KW"/>
</dbReference>
<dbReference type="PROSITE" id="PS50994">
    <property type="entry name" value="INTEGRASE"/>
    <property type="match status" value="1"/>
</dbReference>
<evidence type="ECO:0000256" key="7">
    <source>
        <dbReference type="ARBA" id="ARBA00022918"/>
    </source>
</evidence>
<dbReference type="GO" id="GO:0003676">
    <property type="term" value="F:nucleic acid binding"/>
    <property type="evidence" value="ECO:0007669"/>
    <property type="project" value="InterPro"/>
</dbReference>
<dbReference type="GO" id="GO:0004519">
    <property type="term" value="F:endonuclease activity"/>
    <property type="evidence" value="ECO:0007669"/>
    <property type="project" value="UniProtKB-KW"/>
</dbReference>
<dbReference type="Gene3D" id="3.30.420.10">
    <property type="entry name" value="Ribonuclease H-like superfamily/Ribonuclease H"/>
    <property type="match status" value="1"/>
</dbReference>
<organism evidence="9">
    <name type="scientific">Ixodes ricinus</name>
    <name type="common">Common tick</name>
    <name type="synonym">Acarus ricinus</name>
    <dbReference type="NCBI Taxonomy" id="34613"/>
    <lineage>
        <taxon>Eukaryota</taxon>
        <taxon>Metazoa</taxon>
        <taxon>Ecdysozoa</taxon>
        <taxon>Arthropoda</taxon>
        <taxon>Chelicerata</taxon>
        <taxon>Arachnida</taxon>
        <taxon>Acari</taxon>
        <taxon>Parasitiformes</taxon>
        <taxon>Ixodida</taxon>
        <taxon>Ixodoidea</taxon>
        <taxon>Ixodidae</taxon>
        <taxon>Ixodinae</taxon>
        <taxon>Ixodes</taxon>
    </lineage>
</organism>
<dbReference type="FunFam" id="3.10.20.370:FF:000001">
    <property type="entry name" value="Retrovirus-related Pol polyprotein from transposon 17.6-like protein"/>
    <property type="match status" value="1"/>
</dbReference>
<dbReference type="Gene3D" id="1.10.340.70">
    <property type="match status" value="1"/>
</dbReference>
<dbReference type="InterPro" id="IPR012337">
    <property type="entry name" value="RNaseH-like_sf"/>
</dbReference>
<evidence type="ECO:0000256" key="4">
    <source>
        <dbReference type="ARBA" id="ARBA00022722"/>
    </source>
</evidence>
<evidence type="ECO:0000313" key="9">
    <source>
        <dbReference type="EMBL" id="JAR95211.1"/>
    </source>
</evidence>
<dbReference type="InterPro" id="IPR041588">
    <property type="entry name" value="Integrase_H2C2"/>
</dbReference>
<dbReference type="InterPro" id="IPR050951">
    <property type="entry name" value="Retrovirus_Pol_polyprotein"/>
</dbReference>
<dbReference type="FunFam" id="1.10.340.70:FF:000001">
    <property type="entry name" value="Retrovirus-related Pol polyprotein from transposon gypsy-like Protein"/>
    <property type="match status" value="1"/>
</dbReference>
<dbReference type="AlphaFoldDB" id="A0A147BWS6"/>
<evidence type="ECO:0000256" key="2">
    <source>
        <dbReference type="ARBA" id="ARBA00022679"/>
    </source>
</evidence>
<keyword evidence="3" id="KW-0548">Nucleotidyltransferase</keyword>
<dbReference type="InterPro" id="IPR043128">
    <property type="entry name" value="Rev_trsase/Diguanyl_cyclase"/>
</dbReference>
<feature type="non-terminal residue" evidence="9">
    <location>
        <position position="1"/>
    </location>
</feature>
<evidence type="ECO:0000256" key="1">
    <source>
        <dbReference type="ARBA" id="ARBA00012493"/>
    </source>
</evidence>
<accession>A0A147BWS6</accession>
<proteinExistence type="predicted"/>
<dbReference type="SUPFAM" id="SSF56672">
    <property type="entry name" value="DNA/RNA polymerases"/>
    <property type="match status" value="1"/>
</dbReference>
<dbReference type="InterPro" id="IPR043502">
    <property type="entry name" value="DNA/RNA_pol_sf"/>
</dbReference>
<dbReference type="EMBL" id="GEGO01000193">
    <property type="protein sequence ID" value="JAR95211.1"/>
    <property type="molecule type" value="Transcribed_RNA"/>
</dbReference>
<dbReference type="PANTHER" id="PTHR37984:SF15">
    <property type="entry name" value="INTEGRASE CATALYTIC DOMAIN-CONTAINING PROTEIN"/>
    <property type="match status" value="1"/>
</dbReference>
<dbReference type="CDD" id="cd09274">
    <property type="entry name" value="RNase_HI_RT_Ty3"/>
    <property type="match status" value="1"/>
</dbReference>
<evidence type="ECO:0000259" key="8">
    <source>
        <dbReference type="PROSITE" id="PS50994"/>
    </source>
</evidence>
<evidence type="ECO:0000256" key="6">
    <source>
        <dbReference type="ARBA" id="ARBA00022801"/>
    </source>
</evidence>
<keyword evidence="7" id="KW-0695">RNA-directed DNA polymerase</keyword>
<evidence type="ECO:0000256" key="5">
    <source>
        <dbReference type="ARBA" id="ARBA00022759"/>
    </source>
</evidence>
<sequence length="666" mass="75885">IKILGYLVSADGLRPDPDKVQAVTEFPVPKHTKDVRTFLGLCTYFRKFIPGFAHIAEPLNSLLRNNASFQWTSIQSSAFQNLKDALTSVPILDHFVQGALTETRTDASGHGIGAVLAQTVSGAERVIAYASRTLTKYERNYSTTEWECLAVVWAITKFRPYLYGTHFTILMDHHSLCWLATLKDPSGRFGRWSLKLQDYQFTIKYKSGKRHIDADSLSRCPLPNDPAPFVIPLLTDVTAVLDTIDIRQAQQTDDTLGQIISFLLHPTNHASRRALRRARLFQLREGILYRRNYDVQGRPWLLVIPRQLQREIIRASHDDPTAGHLGFSKTHFRIRTRYFWPGMTRTINRYVRSCHLCQTKKSSTTSPSGLLRPIPQPQRPFQRIGIDFLGPFPLSTSNNRWIIVVIDHLTRYAETKCVPSATAEEVAVFFLQTILLRHGAPQYIISDRGTPFVSKLLQEVLRLASTIHTVTTAYRPQTNGLTERLNHTLSDMISMYVTGNQTTWDAVVPYITYAYNTARQSTTGFSPYHLLYAREPFTTLDTVLPYVHERPQGSYPAHIVSHAEDARQLARILTSQSQQQQELRYNASHRPATYNIGDEVLIWSPSGALGRCEKLQSKFIGPFRVTRQLSATNYEVAPVSPPRDRRSRASDFVHVARMRHYHRPDT</sequence>
<dbReference type="EC" id="2.7.7.49" evidence="1"/>
<feature type="domain" description="Integrase catalytic" evidence="8">
    <location>
        <begin position="376"/>
        <end position="535"/>
    </location>
</feature>
<dbReference type="InterPro" id="IPR041373">
    <property type="entry name" value="RT_RNaseH"/>
</dbReference>
<dbReference type="PANTHER" id="PTHR37984">
    <property type="entry name" value="PROTEIN CBG26694"/>
    <property type="match status" value="1"/>
</dbReference>
<dbReference type="InterPro" id="IPR036397">
    <property type="entry name" value="RNaseH_sf"/>
</dbReference>
<reference evidence="9" key="1">
    <citation type="journal article" date="2018" name="PLoS Negl. Trop. Dis.">
        <title>Sialome diversity of ticks revealed by RNAseq of single tick salivary glands.</title>
        <authorList>
            <person name="Perner J."/>
            <person name="Kropackova S."/>
            <person name="Kopacek P."/>
            <person name="Ribeiro J.M."/>
        </authorList>
    </citation>
    <scope>NUCLEOTIDE SEQUENCE</scope>
    <source>
        <strain evidence="9">Siblings of single egg batch collected in Ceske Budejovice</strain>
        <tissue evidence="9">Salivary glands</tissue>
    </source>
</reference>
<keyword evidence="4" id="KW-0540">Nuclease</keyword>
<dbReference type="InterPro" id="IPR001584">
    <property type="entry name" value="Integrase_cat-core"/>
</dbReference>
<name>A0A147BWS6_IXORI</name>
<keyword evidence="2" id="KW-0808">Transferase</keyword>
<dbReference type="FunFam" id="3.30.420.10:FF:000032">
    <property type="entry name" value="Retrovirus-related Pol polyprotein from transposon 297-like Protein"/>
    <property type="match status" value="1"/>
</dbReference>
<dbReference type="GO" id="GO:0016787">
    <property type="term" value="F:hydrolase activity"/>
    <property type="evidence" value="ECO:0007669"/>
    <property type="project" value="UniProtKB-KW"/>
</dbReference>
<dbReference type="Gene3D" id="3.10.20.370">
    <property type="match status" value="1"/>
</dbReference>
<dbReference type="Gene3D" id="3.30.70.270">
    <property type="match status" value="1"/>
</dbReference>
<dbReference type="GO" id="GO:0042575">
    <property type="term" value="C:DNA polymerase complex"/>
    <property type="evidence" value="ECO:0007669"/>
    <property type="project" value="UniProtKB-ARBA"/>
</dbReference>
<protein>
    <recommendedName>
        <fullName evidence="1">RNA-directed DNA polymerase</fullName>
        <ecNumber evidence="1">2.7.7.49</ecNumber>
    </recommendedName>
</protein>
<dbReference type="FunFam" id="3.30.70.270:FF:000045">
    <property type="entry name" value="Transposon Tf2-7 polyprotein"/>
    <property type="match status" value="1"/>
</dbReference>
<dbReference type="GO" id="GO:0015074">
    <property type="term" value="P:DNA integration"/>
    <property type="evidence" value="ECO:0007669"/>
    <property type="project" value="InterPro"/>
</dbReference>